<accession>A0A0D0KUE9</accession>
<dbReference type="RefSeq" id="WP_042552945.1">
    <property type="nucleotide sequence ID" value="NZ_JXQW01000012.1"/>
</dbReference>
<organism evidence="2 3">
    <name type="scientific">Pseudomonas fulva</name>
    <dbReference type="NCBI Taxonomy" id="47880"/>
    <lineage>
        <taxon>Bacteria</taxon>
        <taxon>Pseudomonadati</taxon>
        <taxon>Pseudomonadota</taxon>
        <taxon>Gammaproteobacteria</taxon>
        <taxon>Pseudomonadales</taxon>
        <taxon>Pseudomonadaceae</taxon>
        <taxon>Pseudomonas</taxon>
    </lineage>
</organism>
<proteinExistence type="predicted"/>
<sequence>MNRAVEFEEDNDRLFCRKLARVVSSTGYPNFADQLFELIQDLVPIHGLELSEWTLDIPSATIREISILGTAGIARERARCAALDQGLLPSILHMNDPLLIQRRLPSSKLHPLCPVHQCNLVAGNGNLRRIICFYRQSSLRTFTLPEMSALKTFSETLLFLLEHHSRSLGRVRQSAAKQNNHAGSVDNAFCKKLEWQGVPLSAREREVCVGFLSGITVPELARRLEVKNSSIESYLKRAASKLGVRGRHGLARWMANS</sequence>
<dbReference type="GO" id="GO:0006355">
    <property type="term" value="P:regulation of DNA-templated transcription"/>
    <property type="evidence" value="ECO:0007669"/>
    <property type="project" value="InterPro"/>
</dbReference>
<evidence type="ECO:0000259" key="1">
    <source>
        <dbReference type="SMART" id="SM00421"/>
    </source>
</evidence>
<feature type="domain" description="HTH luxR-type" evidence="1">
    <location>
        <begin position="197"/>
        <end position="254"/>
    </location>
</feature>
<reference evidence="2 3" key="1">
    <citation type="submission" date="2014-12" db="EMBL/GenBank/DDBJ databases">
        <title>16Stimator: statistical estimation of ribosomal gene copy numbers from draft genome assemblies.</title>
        <authorList>
            <person name="Perisin M.A."/>
            <person name="Vetter M."/>
            <person name="Gilbert J.A."/>
            <person name="Bergelson J."/>
        </authorList>
    </citation>
    <scope>NUCLEOTIDE SEQUENCE [LARGE SCALE GENOMIC DNA]</scope>
    <source>
        <strain evidence="2 3">MEJ086</strain>
    </source>
</reference>
<evidence type="ECO:0000313" key="2">
    <source>
        <dbReference type="EMBL" id="KIQ03534.1"/>
    </source>
</evidence>
<dbReference type="InterPro" id="IPR016032">
    <property type="entry name" value="Sig_transdc_resp-reg_C-effctor"/>
</dbReference>
<comment type="caution">
    <text evidence="2">The sequence shown here is derived from an EMBL/GenBank/DDBJ whole genome shotgun (WGS) entry which is preliminary data.</text>
</comment>
<dbReference type="SMART" id="SM00421">
    <property type="entry name" value="HTH_LUXR"/>
    <property type="match status" value="1"/>
</dbReference>
<dbReference type="Pfam" id="PF00196">
    <property type="entry name" value="GerE"/>
    <property type="match status" value="1"/>
</dbReference>
<gene>
    <name evidence="2" type="ORF">RU08_06270</name>
</gene>
<evidence type="ECO:0000313" key="3">
    <source>
        <dbReference type="Proteomes" id="UP000032068"/>
    </source>
</evidence>
<dbReference type="EMBL" id="JXQW01000012">
    <property type="protein sequence ID" value="KIQ03534.1"/>
    <property type="molecule type" value="Genomic_DNA"/>
</dbReference>
<dbReference type="GO" id="GO:0003677">
    <property type="term" value="F:DNA binding"/>
    <property type="evidence" value="ECO:0007669"/>
    <property type="project" value="InterPro"/>
</dbReference>
<name>A0A0D0KUE9_9PSED</name>
<dbReference type="InterPro" id="IPR000792">
    <property type="entry name" value="Tscrpt_reg_LuxR_C"/>
</dbReference>
<dbReference type="InterPro" id="IPR036388">
    <property type="entry name" value="WH-like_DNA-bd_sf"/>
</dbReference>
<dbReference type="Gene3D" id="1.10.10.10">
    <property type="entry name" value="Winged helix-like DNA-binding domain superfamily/Winged helix DNA-binding domain"/>
    <property type="match status" value="1"/>
</dbReference>
<dbReference type="Proteomes" id="UP000032068">
    <property type="component" value="Unassembled WGS sequence"/>
</dbReference>
<dbReference type="OrthoDB" id="6937102at2"/>
<protein>
    <submittedName>
        <fullName evidence="2">LuxR family transcriptional regulator</fullName>
    </submittedName>
</protein>
<dbReference type="SUPFAM" id="SSF46894">
    <property type="entry name" value="C-terminal effector domain of the bipartite response regulators"/>
    <property type="match status" value="1"/>
</dbReference>
<dbReference type="AlphaFoldDB" id="A0A0D0KUE9"/>